<protein>
    <submittedName>
        <fullName evidence="1">Uncharacterized protein</fullName>
    </submittedName>
</protein>
<comment type="caution">
    <text evidence="1">The sequence shown here is derived from an EMBL/GenBank/DDBJ whole genome shotgun (WGS) entry which is preliminary data.</text>
</comment>
<evidence type="ECO:0000313" key="1">
    <source>
        <dbReference type="EMBL" id="TFY74203.1"/>
    </source>
</evidence>
<proteinExistence type="predicted"/>
<organism evidence="1 2">
    <name type="scientific">Hericium alpestre</name>
    <dbReference type="NCBI Taxonomy" id="135208"/>
    <lineage>
        <taxon>Eukaryota</taxon>
        <taxon>Fungi</taxon>
        <taxon>Dikarya</taxon>
        <taxon>Basidiomycota</taxon>
        <taxon>Agaricomycotina</taxon>
        <taxon>Agaricomycetes</taxon>
        <taxon>Russulales</taxon>
        <taxon>Hericiaceae</taxon>
        <taxon>Hericium</taxon>
    </lineage>
</organism>
<dbReference type="EMBL" id="SFCI01002227">
    <property type="protein sequence ID" value="TFY74203.1"/>
    <property type="molecule type" value="Genomic_DNA"/>
</dbReference>
<gene>
    <name evidence="1" type="ORF">EWM64_g9809</name>
</gene>
<accession>A0A4Y9ZJY3</accession>
<evidence type="ECO:0000313" key="2">
    <source>
        <dbReference type="Proteomes" id="UP000298061"/>
    </source>
</evidence>
<dbReference type="AlphaFoldDB" id="A0A4Y9ZJY3"/>
<name>A0A4Y9ZJY3_9AGAM</name>
<keyword evidence="2" id="KW-1185">Reference proteome</keyword>
<dbReference type="Proteomes" id="UP000298061">
    <property type="component" value="Unassembled WGS sequence"/>
</dbReference>
<sequence>MTPLMAHRVHKTCMEAKKISVRVPTSQFQQDEGDEIVGTCTKLDDALVARGTTEEQ</sequence>
<reference evidence="1 2" key="1">
    <citation type="submission" date="2019-02" db="EMBL/GenBank/DDBJ databases">
        <title>Genome sequencing of the rare red list fungi Hericium alpestre (H. flagellum).</title>
        <authorList>
            <person name="Buettner E."/>
            <person name="Kellner H."/>
        </authorList>
    </citation>
    <scope>NUCLEOTIDE SEQUENCE [LARGE SCALE GENOMIC DNA]</scope>
    <source>
        <strain evidence="1 2">DSM 108284</strain>
    </source>
</reference>